<accession>M5F4J2</accession>
<sequence>MPISFLLPNDIDSSFSQDRCCNPFKQYAYQKISTCPRFMQYLLLIDLAALLRRLGGFAGLSRHFCRTSQAENGTRFAF</sequence>
<reference evidence="1 2" key="1">
    <citation type="submission" date="2013-02" db="EMBL/GenBank/DDBJ databases">
        <authorList>
            <person name="Genoscope - CEA"/>
        </authorList>
    </citation>
    <scope>NUCLEOTIDE SEQUENCE [LARGE SCALE GENOMIC DNA]</scope>
    <source>
        <strain evidence="1 2">STM 2683</strain>
    </source>
</reference>
<comment type="caution">
    <text evidence="1">The sequence shown here is derived from an EMBL/GenBank/DDBJ whole genome shotgun (WGS) entry which is preliminary data.</text>
</comment>
<keyword evidence="2" id="KW-1185">Reference proteome</keyword>
<dbReference type="STRING" id="1297569.MESS2_390004"/>
<dbReference type="EMBL" id="CAUM01000105">
    <property type="protein sequence ID" value="CCV06786.1"/>
    <property type="molecule type" value="Genomic_DNA"/>
</dbReference>
<evidence type="ECO:0000313" key="2">
    <source>
        <dbReference type="Proteomes" id="UP000012062"/>
    </source>
</evidence>
<dbReference type="Proteomes" id="UP000012062">
    <property type="component" value="Unassembled WGS sequence"/>
</dbReference>
<protein>
    <submittedName>
        <fullName evidence="1">Uncharacterized protein</fullName>
    </submittedName>
</protein>
<evidence type="ECO:0000313" key="1">
    <source>
        <dbReference type="EMBL" id="CCV06786.1"/>
    </source>
</evidence>
<dbReference type="AlphaFoldDB" id="M5F4J2"/>
<name>M5F4J2_9HYPH</name>
<organism evidence="1 2">
    <name type="scientific">Mesorhizobium metallidurans STM 2683</name>
    <dbReference type="NCBI Taxonomy" id="1297569"/>
    <lineage>
        <taxon>Bacteria</taxon>
        <taxon>Pseudomonadati</taxon>
        <taxon>Pseudomonadota</taxon>
        <taxon>Alphaproteobacteria</taxon>
        <taxon>Hyphomicrobiales</taxon>
        <taxon>Phyllobacteriaceae</taxon>
        <taxon>Mesorhizobium</taxon>
    </lineage>
</organism>
<proteinExistence type="predicted"/>
<gene>
    <name evidence="1" type="ORF">MESS2_390004</name>
</gene>